<name>A0ABR2CHF4_9ROSI</name>
<dbReference type="InterPro" id="IPR015915">
    <property type="entry name" value="Kelch-typ_b-propeller"/>
</dbReference>
<evidence type="ECO:0000313" key="2">
    <source>
        <dbReference type="Proteomes" id="UP001472677"/>
    </source>
</evidence>
<gene>
    <name evidence="1" type="ORF">V6N12_012044</name>
</gene>
<comment type="caution">
    <text evidence="1">The sequence shown here is derived from an EMBL/GenBank/DDBJ whole genome shotgun (WGS) entry which is preliminary data.</text>
</comment>
<keyword evidence="2" id="KW-1185">Reference proteome</keyword>
<evidence type="ECO:0000313" key="1">
    <source>
        <dbReference type="EMBL" id="KAK8518802.1"/>
    </source>
</evidence>
<proteinExistence type="predicted"/>
<dbReference type="Gene3D" id="2.120.10.80">
    <property type="entry name" value="Kelch-type beta propeller"/>
    <property type="match status" value="1"/>
</dbReference>
<protein>
    <submittedName>
        <fullName evidence="1">Uncharacterized protein</fullName>
    </submittedName>
</protein>
<sequence length="373" mass="41990">MMSRVFGMRERDGVAETLLLFASKRIEKGKGYFRIDWHSLNLETAEISEALSTMPPKARSGASAVALGNRVYLFGGDCVRMDPTCPDGKINSNRFHSHNYVFCFDCEHPDRGWKEAPSMLHPRLRPVSVAAKGKIYAFEGSRLAHFAEVFDVSGSGWKPLSIPPDLDMYTRRVSSPVLFDSPRSRIFVHFQTIGGPNPLYAYHVDGESWECLDEAFGAWSYATALVDGVLYYLTDPDEETAACLLSDQRCCLQAYDVVEKEWLPVKWLSKFSVWVPKRCGLYHLGKGHFCFAWHATLLDVFKYRKISVCKNSGEIHVTGVSESLHTVPFAADWCEFIALNEDQRITCEEGHKGIDGKRVDPVGVCSFEPADLH</sequence>
<dbReference type="Proteomes" id="UP001472677">
    <property type="component" value="Unassembled WGS sequence"/>
</dbReference>
<dbReference type="SUPFAM" id="SSF117281">
    <property type="entry name" value="Kelch motif"/>
    <property type="match status" value="1"/>
</dbReference>
<dbReference type="EMBL" id="JBBPBM010000052">
    <property type="protein sequence ID" value="KAK8518802.1"/>
    <property type="molecule type" value="Genomic_DNA"/>
</dbReference>
<organism evidence="1 2">
    <name type="scientific">Hibiscus sabdariffa</name>
    <name type="common">roselle</name>
    <dbReference type="NCBI Taxonomy" id="183260"/>
    <lineage>
        <taxon>Eukaryota</taxon>
        <taxon>Viridiplantae</taxon>
        <taxon>Streptophyta</taxon>
        <taxon>Embryophyta</taxon>
        <taxon>Tracheophyta</taxon>
        <taxon>Spermatophyta</taxon>
        <taxon>Magnoliopsida</taxon>
        <taxon>eudicotyledons</taxon>
        <taxon>Gunneridae</taxon>
        <taxon>Pentapetalae</taxon>
        <taxon>rosids</taxon>
        <taxon>malvids</taxon>
        <taxon>Malvales</taxon>
        <taxon>Malvaceae</taxon>
        <taxon>Malvoideae</taxon>
        <taxon>Hibiscus</taxon>
    </lineage>
</organism>
<dbReference type="PANTHER" id="PTHR24414">
    <property type="entry name" value="F-BOX/KELCH-REPEAT PROTEIN SKIP4"/>
    <property type="match status" value="1"/>
</dbReference>
<accession>A0ABR2CHF4</accession>
<dbReference type="InterPro" id="IPR050354">
    <property type="entry name" value="F-box/kelch-repeat_ARATH"/>
</dbReference>
<reference evidence="1 2" key="1">
    <citation type="journal article" date="2024" name="G3 (Bethesda)">
        <title>Genome assembly of Hibiscus sabdariffa L. provides insights into metabolisms of medicinal natural products.</title>
        <authorList>
            <person name="Kim T."/>
        </authorList>
    </citation>
    <scope>NUCLEOTIDE SEQUENCE [LARGE SCALE GENOMIC DNA]</scope>
    <source>
        <strain evidence="1">TK-2024</strain>
        <tissue evidence="1">Old leaves</tissue>
    </source>
</reference>
<dbReference type="PANTHER" id="PTHR24414:SF199">
    <property type="entry name" value="F-BOX_KELCH-REPEAT PROTEIN SKIP6-LIKE"/>
    <property type="match status" value="1"/>
</dbReference>